<proteinExistence type="predicted"/>
<organism evidence="2 3">
    <name type="scientific">Phialocephala subalpina</name>
    <dbReference type="NCBI Taxonomy" id="576137"/>
    <lineage>
        <taxon>Eukaryota</taxon>
        <taxon>Fungi</taxon>
        <taxon>Dikarya</taxon>
        <taxon>Ascomycota</taxon>
        <taxon>Pezizomycotina</taxon>
        <taxon>Leotiomycetes</taxon>
        <taxon>Helotiales</taxon>
        <taxon>Mollisiaceae</taxon>
        <taxon>Phialocephala</taxon>
        <taxon>Phialocephala fortinii species complex</taxon>
    </lineage>
</organism>
<protein>
    <submittedName>
        <fullName evidence="2">Uncharacterized protein</fullName>
    </submittedName>
</protein>
<dbReference type="Proteomes" id="UP000184330">
    <property type="component" value="Unassembled WGS sequence"/>
</dbReference>
<feature type="compositionally biased region" description="Low complexity" evidence="1">
    <location>
        <begin position="25"/>
        <end position="43"/>
    </location>
</feature>
<keyword evidence="3" id="KW-1185">Reference proteome</keyword>
<gene>
    <name evidence="2" type="ORF">PAC_07927</name>
</gene>
<evidence type="ECO:0000313" key="2">
    <source>
        <dbReference type="EMBL" id="CZR58037.1"/>
    </source>
</evidence>
<sequence>MSPQRNILSNIRHPSNDLSQRPTSKDSSSSSTATLNNNLTSRSFSDKRELRKARIATWLASPVDPQPQYRHSTSSASMIAHTNDIITYLEGFDRTKEKRG</sequence>
<feature type="region of interest" description="Disordered" evidence="1">
    <location>
        <begin position="1"/>
        <end position="48"/>
    </location>
</feature>
<dbReference type="EMBL" id="FJOG01000011">
    <property type="protein sequence ID" value="CZR58037.1"/>
    <property type="molecule type" value="Genomic_DNA"/>
</dbReference>
<reference evidence="2 3" key="1">
    <citation type="submission" date="2016-03" db="EMBL/GenBank/DDBJ databases">
        <authorList>
            <person name="Ploux O."/>
        </authorList>
    </citation>
    <scope>NUCLEOTIDE SEQUENCE [LARGE SCALE GENOMIC DNA]</scope>
    <source>
        <strain evidence="2 3">UAMH 11012</strain>
    </source>
</reference>
<dbReference type="AlphaFoldDB" id="A0A1L7WZ40"/>
<name>A0A1L7WZ40_9HELO</name>
<evidence type="ECO:0000313" key="3">
    <source>
        <dbReference type="Proteomes" id="UP000184330"/>
    </source>
</evidence>
<dbReference type="OrthoDB" id="3562385at2759"/>
<accession>A0A1L7WZ40</accession>
<evidence type="ECO:0000256" key="1">
    <source>
        <dbReference type="SAM" id="MobiDB-lite"/>
    </source>
</evidence>
<feature type="compositionally biased region" description="Polar residues" evidence="1">
    <location>
        <begin position="1"/>
        <end position="22"/>
    </location>
</feature>